<dbReference type="CDD" id="cd01949">
    <property type="entry name" value="GGDEF"/>
    <property type="match status" value="1"/>
</dbReference>
<dbReference type="PANTHER" id="PTHR44757:SF2">
    <property type="entry name" value="BIOFILM ARCHITECTURE MAINTENANCE PROTEIN MBAA"/>
    <property type="match status" value="1"/>
</dbReference>
<evidence type="ECO:0000313" key="2">
    <source>
        <dbReference type="EMBL" id="SNX98265.1"/>
    </source>
</evidence>
<dbReference type="InterPro" id="IPR000160">
    <property type="entry name" value="GGDEF_dom"/>
</dbReference>
<evidence type="ECO:0000313" key="3">
    <source>
        <dbReference type="Proteomes" id="UP000219514"/>
    </source>
</evidence>
<dbReference type="SUPFAM" id="SSF55781">
    <property type="entry name" value="GAF domain-like"/>
    <property type="match status" value="1"/>
</dbReference>
<name>A0A285EGS0_9ACTN</name>
<keyword evidence="3" id="KW-1185">Reference proteome</keyword>
<dbReference type="InterPro" id="IPR029787">
    <property type="entry name" value="Nucleotide_cyclase"/>
</dbReference>
<feature type="domain" description="GGDEF" evidence="1">
    <location>
        <begin position="269"/>
        <end position="402"/>
    </location>
</feature>
<dbReference type="EMBL" id="OBDO01000010">
    <property type="protein sequence ID" value="SNX98265.1"/>
    <property type="molecule type" value="Genomic_DNA"/>
</dbReference>
<evidence type="ECO:0000259" key="1">
    <source>
        <dbReference type="PROSITE" id="PS50887"/>
    </source>
</evidence>
<dbReference type="Pfam" id="PF00990">
    <property type="entry name" value="GGDEF"/>
    <property type="match status" value="1"/>
</dbReference>
<dbReference type="SMART" id="SM00065">
    <property type="entry name" value="GAF"/>
    <property type="match status" value="1"/>
</dbReference>
<dbReference type="Gene3D" id="3.30.450.40">
    <property type="match status" value="1"/>
</dbReference>
<dbReference type="Proteomes" id="UP000219514">
    <property type="component" value="Unassembled WGS sequence"/>
</dbReference>
<dbReference type="SUPFAM" id="SSF55073">
    <property type="entry name" value="Nucleotide cyclase"/>
    <property type="match status" value="1"/>
</dbReference>
<dbReference type="InterPro" id="IPR052155">
    <property type="entry name" value="Biofilm_reg_signaling"/>
</dbReference>
<dbReference type="PANTHER" id="PTHR44757">
    <property type="entry name" value="DIGUANYLATE CYCLASE DGCP"/>
    <property type="match status" value="1"/>
</dbReference>
<sequence length="410" mass="43209">MPRVLSPRLAVADPARLSALASYRLGGHAGDADLDAVVAYLARALDAPIAVINLVGPDLQCFPAEIGVGAPFSNVPDELSFCAYVVATREPLEVPDALAHPVFADNPAVAAGAIRSYLGVPLIDADGFVLGSLGVFDDDVRSFPVDGLDVLQIQVRLVRSVLSLRRQVAAHRWDTRLLATQGRVLEAVATGAPLAEVLDLLATAVRELSPDADADQQRLLTDTVDRLTTVATDADGWRRTMTRVARQDALTGLANRGHLLEAGRMALAGGGAVLFVDVDRFKEVNDRGGHAVGDQLLVRLAERLRVHLDDVPGVVVGRLGGDEFAAVLPGLDRQTAEAIGRRLVTALVDEVQVGRRTVRVSASIGLAMAAPGTPFEDVLQDADRAMYAAKDAGRGRLRGAAPAAPSAPAR</sequence>
<dbReference type="NCBIfam" id="TIGR00254">
    <property type="entry name" value="GGDEF"/>
    <property type="match status" value="1"/>
</dbReference>
<dbReference type="InterPro" id="IPR043128">
    <property type="entry name" value="Rev_trsase/Diguanyl_cyclase"/>
</dbReference>
<proteinExistence type="predicted"/>
<gene>
    <name evidence="2" type="ORF">SAMN06893097_11046</name>
</gene>
<dbReference type="Pfam" id="PF01590">
    <property type="entry name" value="GAF"/>
    <property type="match status" value="1"/>
</dbReference>
<protein>
    <submittedName>
        <fullName evidence="2">Diguanylate cyclase (GGDEF) domain-containing protein</fullName>
    </submittedName>
</protein>
<dbReference type="InterPro" id="IPR003018">
    <property type="entry name" value="GAF"/>
</dbReference>
<accession>A0A285EGS0</accession>
<reference evidence="2 3" key="1">
    <citation type="submission" date="2017-09" db="EMBL/GenBank/DDBJ databases">
        <authorList>
            <person name="Ehlers B."/>
            <person name="Leendertz F.H."/>
        </authorList>
    </citation>
    <scope>NUCLEOTIDE SEQUENCE [LARGE SCALE GENOMIC DNA]</scope>
    <source>
        <strain evidence="2 3">DSM 46844</strain>
    </source>
</reference>
<dbReference type="SMART" id="SM00267">
    <property type="entry name" value="GGDEF"/>
    <property type="match status" value="1"/>
</dbReference>
<dbReference type="PROSITE" id="PS50887">
    <property type="entry name" value="GGDEF"/>
    <property type="match status" value="1"/>
</dbReference>
<organism evidence="2 3">
    <name type="scientific">Geodermatophilus sabuli</name>
    <dbReference type="NCBI Taxonomy" id="1564158"/>
    <lineage>
        <taxon>Bacteria</taxon>
        <taxon>Bacillati</taxon>
        <taxon>Actinomycetota</taxon>
        <taxon>Actinomycetes</taxon>
        <taxon>Geodermatophilales</taxon>
        <taxon>Geodermatophilaceae</taxon>
        <taxon>Geodermatophilus</taxon>
    </lineage>
</organism>
<dbReference type="AlphaFoldDB" id="A0A285EGS0"/>
<dbReference type="InterPro" id="IPR029016">
    <property type="entry name" value="GAF-like_dom_sf"/>
</dbReference>
<dbReference type="OrthoDB" id="9151676at2"/>
<dbReference type="Gene3D" id="3.30.70.270">
    <property type="match status" value="1"/>
</dbReference>